<protein>
    <submittedName>
        <fullName evidence="2">ABC-type transporter Mla maintaining outer membrane lipid asymmetry, MlaC component</fullName>
    </submittedName>
</protein>
<evidence type="ECO:0000313" key="3">
    <source>
        <dbReference type="Proteomes" id="UP000186513"/>
    </source>
</evidence>
<dbReference type="RefSeq" id="WP_072430218.1">
    <property type="nucleotide sequence ID" value="NZ_FPKR01000020.1"/>
</dbReference>
<gene>
    <name evidence="2" type="ORF">SAMN02745887_03750</name>
</gene>
<reference evidence="2 3" key="1">
    <citation type="submission" date="2016-11" db="EMBL/GenBank/DDBJ databases">
        <authorList>
            <person name="Jaros S."/>
            <person name="Januszkiewicz K."/>
            <person name="Wedrychowicz H."/>
        </authorList>
    </citation>
    <scope>NUCLEOTIDE SEQUENCE [LARGE SCALE GENOMIC DNA]</scope>
    <source>
        <strain evidence="2 3">DSM 18899</strain>
    </source>
</reference>
<keyword evidence="3" id="KW-1185">Reference proteome</keyword>
<dbReference type="Proteomes" id="UP000186513">
    <property type="component" value="Unassembled WGS sequence"/>
</dbReference>
<accession>A0A1K2HSM5</accession>
<dbReference type="AlphaFoldDB" id="A0A1K2HSM5"/>
<proteinExistence type="predicted"/>
<dbReference type="STRING" id="1121279.SAMN02745887_03750"/>
<feature type="chain" id="PRO_5012091827" evidence="1">
    <location>
        <begin position="19"/>
        <end position="210"/>
    </location>
</feature>
<organism evidence="2 3">
    <name type="scientific">Chitinimonas taiwanensis DSM 18899</name>
    <dbReference type="NCBI Taxonomy" id="1121279"/>
    <lineage>
        <taxon>Bacteria</taxon>
        <taxon>Pseudomonadati</taxon>
        <taxon>Pseudomonadota</taxon>
        <taxon>Betaproteobacteria</taxon>
        <taxon>Neisseriales</taxon>
        <taxon>Chitinibacteraceae</taxon>
        <taxon>Chitinimonas</taxon>
    </lineage>
</organism>
<sequence length="210" mass="24455">MRELFLLWIFIWMTPALATQPSDVDRTEAESIVQKFQRIPHRYFFCLNDDWSEGGGEKEALEVERIFSPFFEKMVLGNFLWSQCSSKRVPEAGKGYGFYYDFRFGLEEASVKRESDLQAKNIRVGKLKKYSNYGVFSVRVVFDTPHNKNLVTDYYLKKKEGRWVIHEIVPHGIPDGPDDSRMYQSDGVLTEMLDAYIEAVRNSKAAVMHK</sequence>
<dbReference type="EMBL" id="FPKR01000020">
    <property type="protein sequence ID" value="SFZ79561.1"/>
    <property type="molecule type" value="Genomic_DNA"/>
</dbReference>
<name>A0A1K2HSM5_9NEIS</name>
<evidence type="ECO:0000256" key="1">
    <source>
        <dbReference type="SAM" id="SignalP"/>
    </source>
</evidence>
<keyword evidence="1" id="KW-0732">Signal</keyword>
<evidence type="ECO:0000313" key="2">
    <source>
        <dbReference type="EMBL" id="SFZ79561.1"/>
    </source>
</evidence>
<feature type="signal peptide" evidence="1">
    <location>
        <begin position="1"/>
        <end position="18"/>
    </location>
</feature>